<dbReference type="Gene3D" id="3.40.50.150">
    <property type="entry name" value="Vaccinia Virus protein VP39"/>
    <property type="match status" value="1"/>
</dbReference>
<protein>
    <recommendedName>
        <fullName evidence="4">S-adenosyl-L-methionine-dependent methyltransferase</fullName>
    </recommendedName>
</protein>
<dbReference type="InterPro" id="IPR029063">
    <property type="entry name" value="SAM-dependent_MTases_sf"/>
</dbReference>
<gene>
    <name evidence="2" type="ORF">WJX74_010809</name>
</gene>
<dbReference type="EMBL" id="JALJOS010000005">
    <property type="protein sequence ID" value="KAK9839165.1"/>
    <property type="molecule type" value="Genomic_DNA"/>
</dbReference>
<dbReference type="SUPFAM" id="SSF53335">
    <property type="entry name" value="S-adenosyl-L-methionine-dependent methyltransferases"/>
    <property type="match status" value="1"/>
</dbReference>
<evidence type="ECO:0000313" key="2">
    <source>
        <dbReference type="EMBL" id="KAK9839165.1"/>
    </source>
</evidence>
<keyword evidence="3" id="KW-1185">Reference proteome</keyword>
<comment type="caution">
    <text evidence="2">The sequence shown here is derived from an EMBL/GenBank/DDBJ whole genome shotgun (WGS) entry which is preliminary data.</text>
</comment>
<feature type="transmembrane region" description="Helical" evidence="1">
    <location>
        <begin position="12"/>
        <end position="29"/>
    </location>
</feature>
<accession>A0AAW1RZN8</accession>
<evidence type="ECO:0000256" key="1">
    <source>
        <dbReference type="SAM" id="Phobius"/>
    </source>
</evidence>
<dbReference type="PANTHER" id="PTHR42912:SF83">
    <property type="entry name" value="METHYLTRANSFERASE TYPE 11 DOMAIN-CONTAINING PROTEIN"/>
    <property type="match status" value="1"/>
</dbReference>
<keyword evidence="1" id="KW-0472">Membrane</keyword>
<evidence type="ECO:0000313" key="3">
    <source>
        <dbReference type="Proteomes" id="UP001438707"/>
    </source>
</evidence>
<organism evidence="2 3">
    <name type="scientific">Apatococcus lobatus</name>
    <dbReference type="NCBI Taxonomy" id="904363"/>
    <lineage>
        <taxon>Eukaryota</taxon>
        <taxon>Viridiplantae</taxon>
        <taxon>Chlorophyta</taxon>
        <taxon>core chlorophytes</taxon>
        <taxon>Trebouxiophyceae</taxon>
        <taxon>Chlorellales</taxon>
        <taxon>Chlorellaceae</taxon>
        <taxon>Apatococcus</taxon>
    </lineage>
</organism>
<dbReference type="Pfam" id="PF13489">
    <property type="entry name" value="Methyltransf_23"/>
    <property type="match status" value="1"/>
</dbReference>
<dbReference type="PANTHER" id="PTHR42912">
    <property type="entry name" value="METHYLTRANSFERASE"/>
    <property type="match status" value="1"/>
</dbReference>
<keyword evidence="1" id="KW-0812">Transmembrane</keyword>
<name>A0AAW1RZN8_9CHLO</name>
<dbReference type="InterPro" id="IPR050508">
    <property type="entry name" value="Methyltransf_Superfamily"/>
</dbReference>
<keyword evidence="1" id="KW-1133">Transmembrane helix</keyword>
<evidence type="ECO:0008006" key="4">
    <source>
        <dbReference type="Google" id="ProtNLM"/>
    </source>
</evidence>
<dbReference type="Proteomes" id="UP001438707">
    <property type="component" value="Unassembled WGS sequence"/>
</dbReference>
<proteinExistence type="predicted"/>
<reference evidence="2 3" key="1">
    <citation type="journal article" date="2024" name="Nat. Commun.">
        <title>Phylogenomics reveals the evolutionary origins of lichenization in chlorophyte algae.</title>
        <authorList>
            <person name="Puginier C."/>
            <person name="Libourel C."/>
            <person name="Otte J."/>
            <person name="Skaloud P."/>
            <person name="Haon M."/>
            <person name="Grisel S."/>
            <person name="Petersen M."/>
            <person name="Berrin J.G."/>
            <person name="Delaux P.M."/>
            <person name="Dal Grande F."/>
            <person name="Keller J."/>
        </authorList>
    </citation>
    <scope>NUCLEOTIDE SEQUENCE [LARGE SCALE GENOMIC DNA]</scope>
    <source>
        <strain evidence="2 3">SAG 2145</strain>
    </source>
</reference>
<dbReference type="GO" id="GO:0008168">
    <property type="term" value="F:methyltransferase activity"/>
    <property type="evidence" value="ECO:0007669"/>
    <property type="project" value="TreeGrafter"/>
</dbReference>
<dbReference type="AlphaFoldDB" id="A0AAW1RZN8"/>
<sequence>MPPLNFTRLQLLGFVGTYVGVVGAAYIYVRRRDPPQSKEAEGGGTGSAETFDQLADSYDSRLGWDEAVMGLKLLRWWVIRQAKGDVLEISAGTGRNVPYYNAGAISSLTFTDKSKYMLWHAKQKYDAQLRLKAEKAGVPVSFALSDAEHLCGSSQLAAEASGAVDGPGFGKEGHTFPAHSFDTVIDTFGLCSHEDPAAALQEAARACRPGGQIYLLEHGRASYDWLNKILDESAAGHHYRWGCWWNRDITELVSKAGLEIVSMQRWHFGTTYQIVARPAATAADGQDNTQA</sequence>